<keyword evidence="3 10" id="KW-0597">Phosphoprotein</keyword>
<evidence type="ECO:0000256" key="6">
    <source>
        <dbReference type="ARBA" id="ARBA00022777"/>
    </source>
</evidence>
<evidence type="ECO:0000256" key="10">
    <source>
        <dbReference type="PROSITE-ProRule" id="PRU00169"/>
    </source>
</evidence>
<evidence type="ECO:0000259" key="13">
    <source>
        <dbReference type="PROSITE" id="PS50110"/>
    </source>
</evidence>
<dbReference type="Pfam" id="PF00512">
    <property type="entry name" value="HisKA"/>
    <property type="match status" value="1"/>
</dbReference>
<dbReference type="RefSeq" id="WP_090744325.1">
    <property type="nucleotide sequence ID" value="NZ_FOBW01000006.1"/>
</dbReference>
<dbReference type="InterPro" id="IPR001789">
    <property type="entry name" value="Sig_transdc_resp-reg_receiver"/>
</dbReference>
<feature type="domain" description="Response regulatory" evidence="13">
    <location>
        <begin position="7"/>
        <end position="124"/>
    </location>
</feature>
<keyword evidence="8" id="KW-0749">Sporulation</keyword>
<dbReference type="EMBL" id="FOBW01000006">
    <property type="protein sequence ID" value="SEM81429.1"/>
    <property type="molecule type" value="Genomic_DNA"/>
</dbReference>
<dbReference type="PROSITE" id="PS50109">
    <property type="entry name" value="HIS_KIN"/>
    <property type="match status" value="1"/>
</dbReference>
<evidence type="ECO:0000256" key="5">
    <source>
        <dbReference type="ARBA" id="ARBA00022741"/>
    </source>
</evidence>
<dbReference type="Gene3D" id="3.30.450.20">
    <property type="entry name" value="PAS domain"/>
    <property type="match status" value="1"/>
</dbReference>
<dbReference type="PROSITE" id="PS50110">
    <property type="entry name" value="RESPONSE_REGULATORY"/>
    <property type="match status" value="1"/>
</dbReference>
<dbReference type="Pfam" id="PF00072">
    <property type="entry name" value="Response_reg"/>
    <property type="match status" value="1"/>
</dbReference>
<feature type="domain" description="Histidine kinase" evidence="12">
    <location>
        <begin position="318"/>
        <end position="524"/>
    </location>
</feature>
<dbReference type="PANTHER" id="PTHR43547">
    <property type="entry name" value="TWO-COMPONENT HISTIDINE KINASE"/>
    <property type="match status" value="1"/>
</dbReference>
<dbReference type="NCBIfam" id="TIGR00229">
    <property type="entry name" value="sensory_box"/>
    <property type="match status" value="1"/>
</dbReference>
<comment type="catalytic activity">
    <reaction evidence="1">
        <text>ATP + protein L-histidine = ADP + protein N-phospho-L-histidine.</text>
        <dbReference type="EC" id="2.7.13.3"/>
    </reaction>
</comment>
<dbReference type="CDD" id="cd00130">
    <property type="entry name" value="PAS"/>
    <property type="match status" value="1"/>
</dbReference>
<dbReference type="InterPro" id="IPR005467">
    <property type="entry name" value="His_kinase_dom"/>
</dbReference>
<keyword evidence="5" id="KW-0547">Nucleotide-binding</keyword>
<dbReference type="SMART" id="SM00388">
    <property type="entry name" value="HisKA"/>
    <property type="match status" value="1"/>
</dbReference>
<dbReference type="Pfam" id="PF13426">
    <property type="entry name" value="PAS_9"/>
    <property type="match status" value="1"/>
</dbReference>
<reference evidence="16" key="1">
    <citation type="submission" date="2016-10" db="EMBL/GenBank/DDBJ databases">
        <authorList>
            <person name="Varghese N."/>
            <person name="Submissions S."/>
        </authorList>
    </citation>
    <scope>NUCLEOTIDE SEQUENCE [LARGE SCALE GENOMIC DNA]</scope>
    <source>
        <strain evidence="16">B48,IBRC-M 10115,DSM 25386,CECT 8001</strain>
    </source>
</reference>
<dbReference type="GO" id="GO:0000155">
    <property type="term" value="F:phosphorelay sensor kinase activity"/>
    <property type="evidence" value="ECO:0007669"/>
    <property type="project" value="InterPro"/>
</dbReference>
<evidence type="ECO:0000256" key="1">
    <source>
        <dbReference type="ARBA" id="ARBA00000085"/>
    </source>
</evidence>
<dbReference type="SMART" id="SM00448">
    <property type="entry name" value="REC"/>
    <property type="match status" value="1"/>
</dbReference>
<dbReference type="SUPFAM" id="SSF47384">
    <property type="entry name" value="Homodimeric domain of signal transducing histidine kinase"/>
    <property type="match status" value="1"/>
</dbReference>
<evidence type="ECO:0000256" key="2">
    <source>
        <dbReference type="ARBA" id="ARBA00012438"/>
    </source>
</evidence>
<evidence type="ECO:0000256" key="9">
    <source>
        <dbReference type="ARBA" id="ARBA00023012"/>
    </source>
</evidence>
<dbReference type="Gene3D" id="1.10.287.130">
    <property type="match status" value="1"/>
</dbReference>
<dbReference type="PROSITE" id="PS50112">
    <property type="entry name" value="PAS"/>
    <property type="match status" value="1"/>
</dbReference>
<dbReference type="CDD" id="cd00075">
    <property type="entry name" value="HATPase"/>
    <property type="match status" value="1"/>
</dbReference>
<dbReference type="OrthoDB" id="9759607at2"/>
<accession>A0A1H8BG29</accession>
<evidence type="ECO:0000256" key="7">
    <source>
        <dbReference type="ARBA" id="ARBA00022840"/>
    </source>
</evidence>
<keyword evidence="4" id="KW-0808">Transferase</keyword>
<evidence type="ECO:0000256" key="8">
    <source>
        <dbReference type="ARBA" id="ARBA00022969"/>
    </source>
</evidence>
<dbReference type="GO" id="GO:0005524">
    <property type="term" value="F:ATP binding"/>
    <property type="evidence" value="ECO:0007669"/>
    <property type="project" value="UniProtKB-KW"/>
</dbReference>
<dbReference type="InterPro" id="IPR036890">
    <property type="entry name" value="HATPase_C_sf"/>
</dbReference>
<keyword evidence="16" id="KW-1185">Reference proteome</keyword>
<feature type="coiled-coil region" evidence="11">
    <location>
        <begin position="147"/>
        <end position="192"/>
    </location>
</feature>
<protein>
    <recommendedName>
        <fullName evidence="2">histidine kinase</fullName>
        <ecNumber evidence="2">2.7.13.3</ecNumber>
    </recommendedName>
</protein>
<dbReference type="InterPro" id="IPR011006">
    <property type="entry name" value="CheY-like_superfamily"/>
</dbReference>
<dbReference type="InterPro" id="IPR036097">
    <property type="entry name" value="HisK_dim/P_sf"/>
</dbReference>
<evidence type="ECO:0000259" key="14">
    <source>
        <dbReference type="PROSITE" id="PS50112"/>
    </source>
</evidence>
<dbReference type="Pfam" id="PF02518">
    <property type="entry name" value="HATPase_c"/>
    <property type="match status" value="1"/>
</dbReference>
<dbReference type="PANTHER" id="PTHR43547:SF2">
    <property type="entry name" value="HYBRID SIGNAL TRANSDUCTION HISTIDINE KINASE C"/>
    <property type="match status" value="1"/>
</dbReference>
<dbReference type="SUPFAM" id="SSF52172">
    <property type="entry name" value="CheY-like"/>
    <property type="match status" value="1"/>
</dbReference>
<dbReference type="EC" id="2.7.13.3" evidence="2"/>
<dbReference type="SMART" id="SM00086">
    <property type="entry name" value="PAC"/>
    <property type="match status" value="1"/>
</dbReference>
<dbReference type="InterPro" id="IPR035965">
    <property type="entry name" value="PAS-like_dom_sf"/>
</dbReference>
<evidence type="ECO:0000259" key="12">
    <source>
        <dbReference type="PROSITE" id="PS50109"/>
    </source>
</evidence>
<keyword evidence="11" id="KW-0175">Coiled coil</keyword>
<dbReference type="SUPFAM" id="SSF55785">
    <property type="entry name" value="PYP-like sensor domain (PAS domain)"/>
    <property type="match status" value="1"/>
</dbReference>
<proteinExistence type="predicted"/>
<evidence type="ECO:0000256" key="4">
    <source>
        <dbReference type="ARBA" id="ARBA00022679"/>
    </source>
</evidence>
<gene>
    <name evidence="15" type="ORF">SAMN05192533_10617</name>
</gene>
<evidence type="ECO:0000256" key="3">
    <source>
        <dbReference type="ARBA" id="ARBA00022553"/>
    </source>
</evidence>
<dbReference type="GO" id="GO:0030435">
    <property type="term" value="P:sporulation resulting in formation of a cellular spore"/>
    <property type="evidence" value="ECO:0007669"/>
    <property type="project" value="UniProtKB-KW"/>
</dbReference>
<keyword evidence="9" id="KW-0902">Two-component regulatory system</keyword>
<dbReference type="CDD" id="cd00082">
    <property type="entry name" value="HisKA"/>
    <property type="match status" value="1"/>
</dbReference>
<dbReference type="InterPro" id="IPR004358">
    <property type="entry name" value="Sig_transdc_His_kin-like_C"/>
</dbReference>
<organism evidence="15 16">
    <name type="scientific">Mesobacillus persicus</name>
    <dbReference type="NCBI Taxonomy" id="930146"/>
    <lineage>
        <taxon>Bacteria</taxon>
        <taxon>Bacillati</taxon>
        <taxon>Bacillota</taxon>
        <taxon>Bacilli</taxon>
        <taxon>Bacillales</taxon>
        <taxon>Bacillaceae</taxon>
        <taxon>Mesobacillus</taxon>
    </lineage>
</organism>
<name>A0A1H8BG29_9BACI</name>
<dbReference type="SUPFAM" id="SSF55874">
    <property type="entry name" value="ATPase domain of HSP90 chaperone/DNA topoisomerase II/histidine kinase"/>
    <property type="match status" value="1"/>
</dbReference>
<dbReference type="InterPro" id="IPR003661">
    <property type="entry name" value="HisK_dim/P_dom"/>
</dbReference>
<feature type="domain" description="PAS" evidence="14">
    <location>
        <begin position="182"/>
        <end position="247"/>
    </location>
</feature>
<evidence type="ECO:0000313" key="16">
    <source>
        <dbReference type="Proteomes" id="UP000198553"/>
    </source>
</evidence>
<dbReference type="InterPro" id="IPR003594">
    <property type="entry name" value="HATPase_dom"/>
</dbReference>
<dbReference type="STRING" id="930146.SAMN05192533_10617"/>
<evidence type="ECO:0000256" key="11">
    <source>
        <dbReference type="SAM" id="Coils"/>
    </source>
</evidence>
<dbReference type="PRINTS" id="PR00344">
    <property type="entry name" value="BCTRLSENSOR"/>
</dbReference>
<dbReference type="Gene3D" id="3.40.50.2300">
    <property type="match status" value="1"/>
</dbReference>
<evidence type="ECO:0000313" key="15">
    <source>
        <dbReference type="EMBL" id="SEM81429.1"/>
    </source>
</evidence>
<dbReference type="Gene3D" id="3.30.565.10">
    <property type="entry name" value="Histidine kinase-like ATPase, C-terminal domain"/>
    <property type="match status" value="1"/>
</dbReference>
<dbReference type="FunFam" id="1.10.287.130:FF:000040">
    <property type="entry name" value="PAS domain-containing sensor histidine kinase"/>
    <property type="match status" value="1"/>
</dbReference>
<keyword evidence="7" id="KW-0067">ATP-binding</keyword>
<dbReference type="SMART" id="SM00387">
    <property type="entry name" value="HATPase_c"/>
    <property type="match status" value="1"/>
</dbReference>
<sequence>MDNQLVNILLVDDREENLLALEAVLTSPNYHLKKALSGEEALKWVLREEFAVIIMDVQMPGMNGFETAKMIRQRDKTKDVPIIFVTALSQTDENVMQGYSVGAIDYIIKPFNPSILKSKVNGFVSLFLNQKKVEEQAKIIAIRTRELEDANRTLKSNEAMLEALVKERTNELTNTNKMLLESEEKYRRLVEESPEAIILTRENSDVPFFINETGVKLLKASSKEDVQNRSLFQFIHPDDHKKVRETLAKNRDGLHTYEHRLICLNGDIIHVEVKSIPFDYKGNSCLHILVRDITELKHSREFMQQTEKLTVVGELAAGIAHEIRNPLTSLKGFTQLLGDRIDSNQDYMDIMITEIERINTIVSELLLLAKPRRMDFHEINIAMVLKNIITLMEAQANLYGVTLKCEYCDDLPEFIIHGEENKLKQVFINILKNAIEAMEQGGDILISAQPIGNEIEITFIDSGCGIPPELLSKVGQPFFTTKEKGTGLGLMVCHSIIESHQGTMVIDSVRGKGTTVSIKLPLYQTQLKTIEYSS</sequence>
<dbReference type="SMART" id="SM00091">
    <property type="entry name" value="PAS"/>
    <property type="match status" value="1"/>
</dbReference>
<dbReference type="AlphaFoldDB" id="A0A1H8BG29"/>
<feature type="modified residue" description="4-aspartylphosphate" evidence="10">
    <location>
        <position position="56"/>
    </location>
</feature>
<dbReference type="InterPro" id="IPR000014">
    <property type="entry name" value="PAS"/>
</dbReference>
<dbReference type="Proteomes" id="UP000198553">
    <property type="component" value="Unassembled WGS sequence"/>
</dbReference>
<keyword evidence="6" id="KW-0418">Kinase</keyword>
<dbReference type="InterPro" id="IPR001610">
    <property type="entry name" value="PAC"/>
</dbReference>